<proteinExistence type="predicted"/>
<protein>
    <submittedName>
        <fullName evidence="1">Uncharacterized protein</fullName>
    </submittedName>
</protein>
<sequence length="106" mass="11092">MLSSGIIAGAVQKTDSAMASAGGTSLSSKLEPFVVCKLFRALSVMGMPDCEILIAQEVSIIILGGRTTDWIGHDVVLGFVSGFSPLTEFTDSLALEAEKLGLETLE</sequence>
<evidence type="ECO:0000313" key="1">
    <source>
        <dbReference type="EMBL" id="SMP45941.1"/>
    </source>
</evidence>
<gene>
    <name evidence="1" type="ORF">SAMN06265222_10236</name>
</gene>
<comment type="caution">
    <text evidence="1">The sequence shown here is derived from an EMBL/GenBank/DDBJ whole genome shotgun (WGS) entry which is preliminary data.</text>
</comment>
<accession>A0ABY1PSR0</accession>
<keyword evidence="2" id="KW-1185">Reference proteome</keyword>
<dbReference type="EMBL" id="FXUG01000002">
    <property type="protein sequence ID" value="SMP45941.1"/>
    <property type="molecule type" value="Genomic_DNA"/>
</dbReference>
<dbReference type="Proteomes" id="UP001158067">
    <property type="component" value="Unassembled WGS sequence"/>
</dbReference>
<name>A0ABY1PSR0_9BACT</name>
<evidence type="ECO:0000313" key="2">
    <source>
        <dbReference type="Proteomes" id="UP001158067"/>
    </source>
</evidence>
<organism evidence="1 2">
    <name type="scientific">Neorhodopirellula lusitana</name>
    <dbReference type="NCBI Taxonomy" id="445327"/>
    <lineage>
        <taxon>Bacteria</taxon>
        <taxon>Pseudomonadati</taxon>
        <taxon>Planctomycetota</taxon>
        <taxon>Planctomycetia</taxon>
        <taxon>Pirellulales</taxon>
        <taxon>Pirellulaceae</taxon>
        <taxon>Neorhodopirellula</taxon>
    </lineage>
</organism>
<reference evidence="1 2" key="1">
    <citation type="submission" date="2017-05" db="EMBL/GenBank/DDBJ databases">
        <authorList>
            <person name="Varghese N."/>
            <person name="Submissions S."/>
        </authorList>
    </citation>
    <scope>NUCLEOTIDE SEQUENCE [LARGE SCALE GENOMIC DNA]</scope>
    <source>
        <strain evidence="1 2">DSM 25457</strain>
    </source>
</reference>